<dbReference type="STRING" id="282301.A0A1I8H4A0"/>
<evidence type="ECO:0000259" key="2">
    <source>
        <dbReference type="Pfam" id="PF00536"/>
    </source>
</evidence>
<evidence type="ECO:0000256" key="1">
    <source>
        <dbReference type="SAM" id="MobiDB-lite"/>
    </source>
</evidence>
<organism evidence="3 5">
    <name type="scientific">Macrostomum lignano</name>
    <dbReference type="NCBI Taxonomy" id="282301"/>
    <lineage>
        <taxon>Eukaryota</taxon>
        <taxon>Metazoa</taxon>
        <taxon>Spiralia</taxon>
        <taxon>Lophotrochozoa</taxon>
        <taxon>Platyhelminthes</taxon>
        <taxon>Rhabditophora</taxon>
        <taxon>Macrostomorpha</taxon>
        <taxon>Macrostomida</taxon>
        <taxon>Macrostomidae</taxon>
        <taxon>Macrostomum</taxon>
    </lineage>
</organism>
<dbReference type="SUPFAM" id="SSF47769">
    <property type="entry name" value="SAM/Pointed domain"/>
    <property type="match status" value="1"/>
</dbReference>
<dbReference type="InterPro" id="IPR001660">
    <property type="entry name" value="SAM"/>
</dbReference>
<dbReference type="AlphaFoldDB" id="A0A1I8H4A0"/>
<evidence type="ECO:0000313" key="3">
    <source>
        <dbReference type="Proteomes" id="UP000095280"/>
    </source>
</evidence>
<name>A0A1I8H4A0_9PLAT</name>
<keyword evidence="3" id="KW-1185">Reference proteome</keyword>
<dbReference type="WBParaSite" id="maker-uti_cns_0004353-snap-gene-0.5-mRNA-1">
    <property type="protein sequence ID" value="maker-uti_cns_0004353-snap-gene-0.5-mRNA-1"/>
    <property type="gene ID" value="maker-uti_cns_0004353-snap-gene-0.5"/>
</dbReference>
<dbReference type="Gene3D" id="1.10.150.50">
    <property type="entry name" value="Transcription Factor, Ets-1"/>
    <property type="match status" value="1"/>
</dbReference>
<proteinExistence type="predicted"/>
<evidence type="ECO:0000313" key="4">
    <source>
        <dbReference type="WBParaSite" id="maker-uti_cns_0004152-snap-gene-0.5-mRNA-1"/>
    </source>
</evidence>
<feature type="compositionally biased region" description="Polar residues" evidence="1">
    <location>
        <begin position="1"/>
        <end position="21"/>
    </location>
</feature>
<feature type="domain" description="SAM" evidence="2">
    <location>
        <begin position="85"/>
        <end position="138"/>
    </location>
</feature>
<feature type="region of interest" description="Disordered" evidence="1">
    <location>
        <begin position="1"/>
        <end position="40"/>
    </location>
</feature>
<dbReference type="OrthoDB" id="8188202at2759"/>
<dbReference type="CDD" id="cd09487">
    <property type="entry name" value="SAM_superfamily"/>
    <property type="match status" value="1"/>
</dbReference>
<dbReference type="InterPro" id="IPR013761">
    <property type="entry name" value="SAM/pointed_sf"/>
</dbReference>
<dbReference type="Proteomes" id="UP000095280">
    <property type="component" value="Unplaced"/>
</dbReference>
<sequence length="145" mass="16218">MSSSDPQQVQLDGLQSIQQAGSGHLDEPSADGDEADFLRPIGNGIGTGLPWQRDWPPDRPGILGYMTNPLRHKKLSWFFGSEPPFLRQFLDYLGYGQYIPHFEQHNIGVRELVCLDDRGLRGIGLPKGPRARILQAVREHLPPVP</sequence>
<reference evidence="4 5" key="1">
    <citation type="submission" date="2016-11" db="UniProtKB">
        <authorList>
            <consortium name="WormBaseParasite"/>
        </authorList>
    </citation>
    <scope>IDENTIFICATION</scope>
</reference>
<accession>A0A1I8H4A0</accession>
<dbReference type="Pfam" id="PF00536">
    <property type="entry name" value="SAM_1"/>
    <property type="match status" value="1"/>
</dbReference>
<dbReference type="WBParaSite" id="maker-uti_cns_0004152-snap-gene-0.5-mRNA-1">
    <property type="protein sequence ID" value="maker-uti_cns_0004152-snap-gene-0.5-mRNA-1"/>
    <property type="gene ID" value="maker-uti_cns_0004152-snap-gene-0.5"/>
</dbReference>
<protein>
    <submittedName>
        <fullName evidence="4 5">SAM domain-containing protein</fullName>
    </submittedName>
</protein>
<evidence type="ECO:0000313" key="5">
    <source>
        <dbReference type="WBParaSite" id="maker-uti_cns_0004353-snap-gene-0.5-mRNA-1"/>
    </source>
</evidence>